<dbReference type="PANTHER" id="PTHR31917:SF147">
    <property type="entry name" value="AGENET DOMAIN-CONTAINING PROTEIN"/>
    <property type="match status" value="1"/>
</dbReference>
<protein>
    <recommendedName>
        <fullName evidence="2">Agenet-like domain-containing protein</fullName>
    </recommendedName>
</protein>
<dbReference type="PANTHER" id="PTHR31917">
    <property type="entry name" value="AGENET DOMAIN-CONTAINING PROTEIN-RELATED"/>
    <property type="match status" value="1"/>
</dbReference>
<sequence>MAHNEGVESVGSQLWPDAAAQGGMARSRGAGRGASAASEYADIHYSCASRGRANASALEVGNKRPRETLSSDMADPPAWLKPRMNVEVQMVEEGLLGSWYAGEVLELKPGRALVRFSSLYENADSQNLLCEWIDFFHIVPQPPQTPDGFLRKLKRGDCLDVLFDEAWWEVTLTELLDVGAVVTSIQYENVHRILDVSRELRPRWVFERADAGTAYWSVLAPSDLRVSVCLSTATVLDSTWPVVSAAVAHEEPSTTASVHEEESGEDGAGEQTIVLDAEAVSLADTPIDEVSAACAAGERGSTSSAQELDGEASTSAGGLGVAVARPQRKGRGAVNDTLLARVIEAEERVVRARDERLLLQSLARKLKVHAEEARTSALALYPLAQAAVLTAGGSLPLPKSISSPIETVLRQAV</sequence>
<evidence type="ECO:0000256" key="1">
    <source>
        <dbReference type="SAM" id="MobiDB-lite"/>
    </source>
</evidence>
<feature type="region of interest" description="Disordered" evidence="1">
    <location>
        <begin position="294"/>
        <end position="315"/>
    </location>
</feature>
<feature type="region of interest" description="Disordered" evidence="1">
    <location>
        <begin position="1"/>
        <end position="30"/>
    </location>
</feature>
<dbReference type="InterPro" id="IPR008395">
    <property type="entry name" value="Agenet-like_dom"/>
</dbReference>
<evidence type="ECO:0000259" key="2">
    <source>
        <dbReference type="Pfam" id="PF05641"/>
    </source>
</evidence>
<proteinExistence type="predicted"/>
<accession>A0AB34JLR9</accession>
<evidence type="ECO:0000313" key="4">
    <source>
        <dbReference type="Proteomes" id="UP001515480"/>
    </source>
</evidence>
<dbReference type="Pfam" id="PF05641">
    <property type="entry name" value="Agenet"/>
    <property type="match status" value="1"/>
</dbReference>
<feature type="domain" description="Agenet-like" evidence="2">
    <location>
        <begin position="85"/>
        <end position="143"/>
    </location>
</feature>
<gene>
    <name evidence="3" type="ORF">AB1Y20_017487</name>
</gene>
<keyword evidence="4" id="KW-1185">Reference proteome</keyword>
<dbReference type="Proteomes" id="UP001515480">
    <property type="component" value="Unassembled WGS sequence"/>
</dbReference>
<organism evidence="3 4">
    <name type="scientific">Prymnesium parvum</name>
    <name type="common">Toxic golden alga</name>
    <dbReference type="NCBI Taxonomy" id="97485"/>
    <lineage>
        <taxon>Eukaryota</taxon>
        <taxon>Haptista</taxon>
        <taxon>Haptophyta</taxon>
        <taxon>Prymnesiophyceae</taxon>
        <taxon>Prymnesiales</taxon>
        <taxon>Prymnesiaceae</taxon>
        <taxon>Prymnesium</taxon>
    </lineage>
</organism>
<evidence type="ECO:0000313" key="3">
    <source>
        <dbReference type="EMBL" id="KAL1522499.1"/>
    </source>
</evidence>
<comment type="caution">
    <text evidence="3">The sequence shown here is derived from an EMBL/GenBank/DDBJ whole genome shotgun (WGS) entry which is preliminary data.</text>
</comment>
<feature type="compositionally biased region" description="Polar residues" evidence="1">
    <location>
        <begin position="300"/>
        <end position="315"/>
    </location>
</feature>
<dbReference type="AlphaFoldDB" id="A0AB34JLR9"/>
<reference evidence="3 4" key="1">
    <citation type="journal article" date="2024" name="Science">
        <title>Giant polyketide synthase enzymes in the biosynthesis of giant marine polyether toxins.</title>
        <authorList>
            <person name="Fallon T.R."/>
            <person name="Shende V.V."/>
            <person name="Wierzbicki I.H."/>
            <person name="Pendleton A.L."/>
            <person name="Watervoot N.F."/>
            <person name="Auber R.P."/>
            <person name="Gonzalez D.J."/>
            <person name="Wisecaver J.H."/>
            <person name="Moore B.S."/>
        </authorList>
    </citation>
    <scope>NUCLEOTIDE SEQUENCE [LARGE SCALE GENOMIC DNA]</scope>
    <source>
        <strain evidence="3 4">12B1</strain>
    </source>
</reference>
<name>A0AB34JLR9_PRYPA</name>
<feature type="compositionally biased region" description="Low complexity" evidence="1">
    <location>
        <begin position="18"/>
        <end position="30"/>
    </location>
</feature>
<dbReference type="EMBL" id="JBGBPQ010000006">
    <property type="protein sequence ID" value="KAL1522499.1"/>
    <property type="molecule type" value="Genomic_DNA"/>
</dbReference>